<dbReference type="PANTHER" id="PTHR34653">
    <property type="match status" value="1"/>
</dbReference>
<dbReference type="PRINTS" id="PR01006">
    <property type="entry name" value="FLGHOOKFLIE"/>
</dbReference>
<keyword evidence="7" id="KW-1185">Reference proteome</keyword>
<keyword evidence="6" id="KW-0282">Flagellum</keyword>
<evidence type="ECO:0000256" key="1">
    <source>
        <dbReference type="ARBA" id="ARBA00004117"/>
    </source>
</evidence>
<evidence type="ECO:0000256" key="2">
    <source>
        <dbReference type="ARBA" id="ARBA00009272"/>
    </source>
</evidence>
<dbReference type="HAMAP" id="MF_00724">
    <property type="entry name" value="FliE"/>
    <property type="match status" value="1"/>
</dbReference>
<evidence type="ECO:0000313" key="6">
    <source>
        <dbReference type="EMBL" id="BBD09345.1"/>
    </source>
</evidence>
<dbReference type="EMBL" id="AP017378">
    <property type="protein sequence ID" value="BBD09345.1"/>
    <property type="molecule type" value="Genomic_DNA"/>
</dbReference>
<protein>
    <recommendedName>
        <fullName evidence="4 5">Flagellar hook-basal body complex protein FliE</fullName>
    </recommendedName>
</protein>
<dbReference type="GO" id="GO:0071973">
    <property type="term" value="P:bacterial-type flagellum-dependent cell motility"/>
    <property type="evidence" value="ECO:0007669"/>
    <property type="project" value="InterPro"/>
</dbReference>
<dbReference type="KEGG" id="dfl:DFE_2619"/>
<keyword evidence="6" id="KW-0966">Cell projection</keyword>
<dbReference type="NCBIfam" id="TIGR00205">
    <property type="entry name" value="fliE"/>
    <property type="match status" value="1"/>
</dbReference>
<evidence type="ECO:0000256" key="5">
    <source>
        <dbReference type="NCBIfam" id="TIGR00205"/>
    </source>
</evidence>
<proteinExistence type="inferred from homology"/>
<evidence type="ECO:0000256" key="3">
    <source>
        <dbReference type="ARBA" id="ARBA00023143"/>
    </source>
</evidence>
<dbReference type="OrthoDB" id="285952at2"/>
<evidence type="ECO:0000313" key="7">
    <source>
        <dbReference type="Proteomes" id="UP000269883"/>
    </source>
</evidence>
<keyword evidence="6" id="KW-0969">Cilium</keyword>
<reference evidence="6 7" key="1">
    <citation type="journal article" date="2018" name="Sci. Adv.">
        <title>Multi-heme cytochromes provide a pathway for survival in energy-limited environments.</title>
        <authorList>
            <person name="Deng X."/>
            <person name="Dohmae N."/>
            <person name="Nealson K.H."/>
            <person name="Hashimoto K."/>
            <person name="Okamoto A."/>
        </authorList>
    </citation>
    <scope>NUCLEOTIDE SEQUENCE [LARGE SCALE GENOMIC DNA]</scope>
    <source>
        <strain evidence="6 7">IS5</strain>
    </source>
</reference>
<comment type="subcellular location">
    <subcellularLocation>
        <location evidence="1 4">Bacterial flagellum basal body</location>
    </subcellularLocation>
</comment>
<dbReference type="RefSeq" id="WP_126380233.1">
    <property type="nucleotide sequence ID" value="NZ_AP017378.1"/>
</dbReference>
<keyword evidence="3 4" id="KW-0975">Bacterial flagellum</keyword>
<organism evidence="6 7">
    <name type="scientific">Desulfovibrio ferrophilus</name>
    <dbReference type="NCBI Taxonomy" id="241368"/>
    <lineage>
        <taxon>Bacteria</taxon>
        <taxon>Pseudomonadati</taxon>
        <taxon>Thermodesulfobacteriota</taxon>
        <taxon>Desulfovibrionia</taxon>
        <taxon>Desulfovibrionales</taxon>
        <taxon>Desulfovibrionaceae</taxon>
        <taxon>Desulfovibrio</taxon>
    </lineage>
</organism>
<dbReference type="GO" id="GO:0003774">
    <property type="term" value="F:cytoskeletal motor activity"/>
    <property type="evidence" value="ECO:0007669"/>
    <property type="project" value="InterPro"/>
</dbReference>
<evidence type="ECO:0000256" key="4">
    <source>
        <dbReference type="HAMAP-Rule" id="MF_00724"/>
    </source>
</evidence>
<gene>
    <name evidence="4" type="primary">fliE</name>
    <name evidence="6" type="ORF">DFE_2619</name>
</gene>
<dbReference type="Pfam" id="PF02049">
    <property type="entry name" value="FliE"/>
    <property type="match status" value="1"/>
</dbReference>
<comment type="similarity">
    <text evidence="2 4">Belongs to the FliE family.</text>
</comment>
<dbReference type="GO" id="GO:0009425">
    <property type="term" value="C:bacterial-type flagellum basal body"/>
    <property type="evidence" value="ECO:0007669"/>
    <property type="project" value="UniProtKB-SubCell"/>
</dbReference>
<name>A0A2Z6B1J9_9BACT</name>
<dbReference type="Proteomes" id="UP000269883">
    <property type="component" value="Chromosome"/>
</dbReference>
<dbReference type="InterPro" id="IPR001624">
    <property type="entry name" value="FliE"/>
</dbReference>
<dbReference type="AlphaFoldDB" id="A0A2Z6B1J9"/>
<accession>A0A2Z6B1J9</accession>
<sequence length="117" mass="12801">MAINNIAMNAYRSAIESGKVHQRGADSLTKIGKQGTSGHMRVGSGNSFEKTVSESLKKVNDLQTEKTSMIEAFASGEKQNVHELMISLQKAGLAMKMTSAVRNKVMDAYRELSKMSF</sequence>
<dbReference type="PANTHER" id="PTHR34653:SF1">
    <property type="entry name" value="FLAGELLAR HOOK-BASAL BODY COMPLEX PROTEIN FLIE"/>
    <property type="match status" value="1"/>
</dbReference>
<dbReference type="GO" id="GO:0005198">
    <property type="term" value="F:structural molecule activity"/>
    <property type="evidence" value="ECO:0007669"/>
    <property type="project" value="UniProtKB-UniRule"/>
</dbReference>